<dbReference type="EC" id="2.3.1.85" evidence="1"/>
<dbReference type="Gene3D" id="3.40.47.10">
    <property type="match status" value="1"/>
</dbReference>
<dbReference type="PANTHER" id="PTHR43775:SF7">
    <property type="entry name" value="FATTY ACID SYNTHASE"/>
    <property type="match status" value="1"/>
</dbReference>
<proteinExistence type="inferred from homology"/>
<dbReference type="SUPFAM" id="SSF53901">
    <property type="entry name" value="Thiolase-like"/>
    <property type="match status" value="2"/>
</dbReference>
<evidence type="ECO:0000256" key="4">
    <source>
        <dbReference type="ARBA" id="ARBA00022516"/>
    </source>
</evidence>
<dbReference type="OrthoDB" id="10065950at2759"/>
<gene>
    <name evidence="16" type="ORF">ONB1V03_LOCUS7194</name>
</gene>
<dbReference type="Pfam" id="PF02801">
    <property type="entry name" value="Ketoacyl-synt_C"/>
    <property type="match status" value="1"/>
</dbReference>
<keyword evidence="8" id="KW-0560">Oxidoreductase</keyword>
<evidence type="ECO:0000313" key="16">
    <source>
        <dbReference type="EMBL" id="CAD7649257.1"/>
    </source>
</evidence>
<dbReference type="InterPro" id="IPR014031">
    <property type="entry name" value="Ketoacyl_synth_C"/>
</dbReference>
<organism evidence="16">
    <name type="scientific">Oppiella nova</name>
    <dbReference type="NCBI Taxonomy" id="334625"/>
    <lineage>
        <taxon>Eukaryota</taxon>
        <taxon>Metazoa</taxon>
        <taxon>Ecdysozoa</taxon>
        <taxon>Arthropoda</taxon>
        <taxon>Chelicerata</taxon>
        <taxon>Arachnida</taxon>
        <taxon>Acari</taxon>
        <taxon>Acariformes</taxon>
        <taxon>Sarcoptiformes</taxon>
        <taxon>Oribatida</taxon>
        <taxon>Brachypylina</taxon>
        <taxon>Oppioidea</taxon>
        <taxon>Oppiidae</taxon>
        <taxon>Oppiella</taxon>
    </lineage>
</organism>
<evidence type="ECO:0000256" key="2">
    <source>
        <dbReference type="ARBA" id="ARBA00018769"/>
    </source>
</evidence>
<evidence type="ECO:0000256" key="8">
    <source>
        <dbReference type="ARBA" id="ARBA00023002"/>
    </source>
</evidence>
<name>A0A7R9LWH6_9ACAR</name>
<dbReference type="SMART" id="SM00825">
    <property type="entry name" value="PKS_KS"/>
    <property type="match status" value="1"/>
</dbReference>
<dbReference type="GO" id="GO:0016491">
    <property type="term" value="F:oxidoreductase activity"/>
    <property type="evidence" value="ECO:0007669"/>
    <property type="project" value="UniProtKB-KW"/>
</dbReference>
<evidence type="ECO:0000256" key="7">
    <source>
        <dbReference type="ARBA" id="ARBA00022857"/>
    </source>
</evidence>
<evidence type="ECO:0000256" key="14">
    <source>
        <dbReference type="RuleBase" id="RU003694"/>
    </source>
</evidence>
<dbReference type="Pfam" id="PF00109">
    <property type="entry name" value="ketoacyl-synt"/>
    <property type="match status" value="1"/>
</dbReference>
<evidence type="ECO:0000313" key="17">
    <source>
        <dbReference type="Proteomes" id="UP000728032"/>
    </source>
</evidence>
<sequence length="336" mass="37089">MYASDKETCPNKHQDMSTNDVVISGMSGRFPLSDTTDEFARNLFDGIDMVTADDSRWPPDLLDMNPRMGRLVNYGLFDSTFFGVMEQMVEGFDPMARMLLEVTYEAIVDAEDANPQSLRGSQTGVYVAVSMYPMTDGYPEYLQPDIRKSLQSQFLTLYNLKTFYSSRISFVFDFKGPSMIVDTACSGSGTAFCLAMNDMKLGHIDQAVICGAHMTLEPFQLQVGQELGILSSRGISAVLDQDADGFVKGETVCALLLQHSANARRLLATVRSSRMNIDGYKTIGMFFPSAEAQEELMVKTYKEANIDPLTLTYIEGHVTGTKCTGKTELLVVGVGQ</sequence>
<dbReference type="CDD" id="cd00833">
    <property type="entry name" value="PKS"/>
    <property type="match status" value="1"/>
</dbReference>
<evidence type="ECO:0000259" key="15">
    <source>
        <dbReference type="PROSITE" id="PS52004"/>
    </source>
</evidence>
<keyword evidence="7" id="KW-0521">NADP</keyword>
<evidence type="ECO:0000256" key="9">
    <source>
        <dbReference type="ARBA" id="ARBA00023027"/>
    </source>
</evidence>
<evidence type="ECO:0000256" key="10">
    <source>
        <dbReference type="ARBA" id="ARBA00023098"/>
    </source>
</evidence>
<dbReference type="InterPro" id="IPR014030">
    <property type="entry name" value="Ketoacyl_synth_N"/>
</dbReference>
<evidence type="ECO:0000256" key="12">
    <source>
        <dbReference type="ARBA" id="ARBA00023268"/>
    </source>
</evidence>
<dbReference type="InterPro" id="IPR050091">
    <property type="entry name" value="PKS_NRPS_Biosynth_Enz"/>
</dbReference>
<dbReference type="EMBL" id="CAJPVJ010003543">
    <property type="protein sequence ID" value="CAG2167697.1"/>
    <property type="molecule type" value="Genomic_DNA"/>
</dbReference>
<dbReference type="InterPro" id="IPR016039">
    <property type="entry name" value="Thiolase-like"/>
</dbReference>
<keyword evidence="5" id="KW-0378">Hydrolase</keyword>
<dbReference type="GO" id="GO:0004312">
    <property type="term" value="F:fatty acid synthase activity"/>
    <property type="evidence" value="ECO:0007669"/>
    <property type="project" value="UniProtKB-EC"/>
</dbReference>
<dbReference type="Proteomes" id="UP000728032">
    <property type="component" value="Unassembled WGS sequence"/>
</dbReference>
<evidence type="ECO:0000256" key="3">
    <source>
        <dbReference type="ARBA" id="ARBA00022450"/>
    </source>
</evidence>
<evidence type="ECO:0000256" key="13">
    <source>
        <dbReference type="ARBA" id="ARBA00044883"/>
    </source>
</evidence>
<dbReference type="PROSITE" id="PS52004">
    <property type="entry name" value="KS3_2"/>
    <property type="match status" value="1"/>
</dbReference>
<evidence type="ECO:0000256" key="11">
    <source>
        <dbReference type="ARBA" id="ARBA00023160"/>
    </source>
</evidence>
<evidence type="ECO:0000256" key="5">
    <source>
        <dbReference type="ARBA" id="ARBA00022801"/>
    </source>
</evidence>
<comment type="similarity">
    <text evidence="14">Belongs to the thiolase-like superfamily. Beta-ketoacyl-ACP synthases family.</text>
</comment>
<dbReference type="AlphaFoldDB" id="A0A7R9LWH6"/>
<keyword evidence="14" id="KW-0808">Transferase</keyword>
<dbReference type="InterPro" id="IPR020841">
    <property type="entry name" value="PKS_Beta-ketoAc_synthase_dom"/>
</dbReference>
<feature type="domain" description="Ketosynthase family 3 (KS3)" evidence="15">
    <location>
        <begin position="18"/>
        <end position="336"/>
    </location>
</feature>
<keyword evidence="3" id="KW-0596">Phosphopantetheine</keyword>
<evidence type="ECO:0000256" key="1">
    <source>
        <dbReference type="ARBA" id="ARBA00012873"/>
    </source>
</evidence>
<keyword evidence="9" id="KW-0520">NAD</keyword>
<evidence type="ECO:0000256" key="6">
    <source>
        <dbReference type="ARBA" id="ARBA00022832"/>
    </source>
</evidence>
<protein>
    <recommendedName>
        <fullName evidence="2">Fatty acid synthase</fullName>
        <ecNumber evidence="1">2.3.1.85</ecNumber>
    </recommendedName>
</protein>
<dbReference type="PANTHER" id="PTHR43775">
    <property type="entry name" value="FATTY ACID SYNTHASE"/>
    <property type="match status" value="1"/>
</dbReference>
<dbReference type="EMBL" id="OC918368">
    <property type="protein sequence ID" value="CAD7649257.1"/>
    <property type="molecule type" value="Genomic_DNA"/>
</dbReference>
<accession>A0A7R9LWH6</accession>
<keyword evidence="17" id="KW-1185">Reference proteome</keyword>
<reference evidence="16" key="1">
    <citation type="submission" date="2020-11" db="EMBL/GenBank/DDBJ databases">
        <authorList>
            <person name="Tran Van P."/>
        </authorList>
    </citation>
    <scope>NUCLEOTIDE SEQUENCE</scope>
</reference>
<comment type="catalytic activity">
    <reaction evidence="13">
        <text>acetyl-CoA + n malonyl-CoA + 2n NADPH + 2n H(+) = a long-chain fatty acid + (n+1) CoA + n CO2 + 2n NADP(+).</text>
        <dbReference type="EC" id="2.3.1.85"/>
    </reaction>
</comment>
<dbReference type="GO" id="GO:0016787">
    <property type="term" value="F:hydrolase activity"/>
    <property type="evidence" value="ECO:0007669"/>
    <property type="project" value="UniProtKB-KW"/>
</dbReference>
<keyword evidence="4" id="KW-0444">Lipid biosynthesis</keyword>
<keyword evidence="12" id="KW-0511">Multifunctional enzyme</keyword>
<keyword evidence="11" id="KW-0275">Fatty acid biosynthesis</keyword>
<dbReference type="GO" id="GO:0006633">
    <property type="term" value="P:fatty acid biosynthetic process"/>
    <property type="evidence" value="ECO:0007669"/>
    <property type="project" value="UniProtKB-KW"/>
</dbReference>
<keyword evidence="10" id="KW-0443">Lipid metabolism</keyword>
<keyword evidence="6" id="KW-0276">Fatty acid metabolism</keyword>